<dbReference type="Proteomes" id="UP001642520">
    <property type="component" value="Unassembled WGS sequence"/>
</dbReference>
<keyword evidence="2" id="KW-1185">Reference proteome</keyword>
<gene>
    <name evidence="1" type="ORF">XYLVIOL_LOCUS5420</name>
</gene>
<accession>A0ABP1NML3</accession>
<sequence>MLAAAKGICGFVCPRKHLRPVGFAIIRLPGNLSHCRLNKLVKLVRLRSSVNIEDASSKADLKIYEFVVTEIMKERALPYSFWENVVAVARQIEENSDPIATSVAGL</sequence>
<organism evidence="1 2">
    <name type="scientific">Xylocopa violacea</name>
    <name type="common">Violet carpenter bee</name>
    <name type="synonym">Apis violacea</name>
    <dbReference type="NCBI Taxonomy" id="135666"/>
    <lineage>
        <taxon>Eukaryota</taxon>
        <taxon>Metazoa</taxon>
        <taxon>Ecdysozoa</taxon>
        <taxon>Arthropoda</taxon>
        <taxon>Hexapoda</taxon>
        <taxon>Insecta</taxon>
        <taxon>Pterygota</taxon>
        <taxon>Neoptera</taxon>
        <taxon>Endopterygota</taxon>
        <taxon>Hymenoptera</taxon>
        <taxon>Apocrita</taxon>
        <taxon>Aculeata</taxon>
        <taxon>Apoidea</taxon>
        <taxon>Anthophila</taxon>
        <taxon>Apidae</taxon>
        <taxon>Xylocopa</taxon>
        <taxon>Xylocopa</taxon>
    </lineage>
</organism>
<evidence type="ECO:0000313" key="1">
    <source>
        <dbReference type="EMBL" id="CAL7942177.1"/>
    </source>
</evidence>
<reference evidence="1 2" key="1">
    <citation type="submission" date="2024-08" db="EMBL/GenBank/DDBJ databases">
        <authorList>
            <person name="Will J Nash"/>
            <person name="Angela Man"/>
            <person name="Seanna McTaggart"/>
            <person name="Kendall Baker"/>
            <person name="Tom Barker"/>
            <person name="Leah Catchpole"/>
            <person name="Alex Durrant"/>
            <person name="Karim Gharbi"/>
            <person name="Naomi Irish"/>
            <person name="Gemy Kaithakottil"/>
            <person name="Debby Ku"/>
            <person name="Aaliyah Providence"/>
            <person name="Felix Shaw"/>
            <person name="David Swarbreck"/>
            <person name="Chris Watkins"/>
            <person name="Ann M. McCartney"/>
            <person name="Giulio Formenti"/>
            <person name="Alice Mouton"/>
            <person name="Noel Vella"/>
            <person name="Bjorn M von Reumont"/>
            <person name="Adriana Vella"/>
            <person name="Wilfried Haerty"/>
        </authorList>
    </citation>
    <scope>NUCLEOTIDE SEQUENCE [LARGE SCALE GENOMIC DNA]</scope>
</reference>
<evidence type="ECO:0000313" key="2">
    <source>
        <dbReference type="Proteomes" id="UP001642520"/>
    </source>
</evidence>
<protein>
    <submittedName>
        <fullName evidence="1">Uncharacterized protein</fullName>
    </submittedName>
</protein>
<name>A0ABP1NML3_XYLVO</name>
<proteinExistence type="predicted"/>
<dbReference type="EMBL" id="CAXAJV020001292">
    <property type="protein sequence ID" value="CAL7942177.1"/>
    <property type="molecule type" value="Genomic_DNA"/>
</dbReference>
<comment type="caution">
    <text evidence="1">The sequence shown here is derived from an EMBL/GenBank/DDBJ whole genome shotgun (WGS) entry which is preliminary data.</text>
</comment>